<name>A0A9P4QVI5_9PLEO</name>
<gene>
    <name evidence="2" type="ORF">EJ04DRAFT_578907</name>
</gene>
<dbReference type="Pfam" id="PF06985">
    <property type="entry name" value="HET"/>
    <property type="match status" value="1"/>
</dbReference>
<dbReference type="OrthoDB" id="5382128at2759"/>
<comment type="caution">
    <text evidence="2">The sequence shown here is derived from an EMBL/GenBank/DDBJ whole genome shotgun (WGS) entry which is preliminary data.</text>
</comment>
<sequence length="700" mass="78562">MGIDFRRRFWKTEGDIQPDELQDYLDECGKPSRQVQSRQEHLLKGAINTKRINIHVEGAATQQAGSGSTEVGSLLACFWSNNLVDGPCIICNHSFDVTSPPIRTVSLKSSSPLTIAVRNRHVSCMKEQRTPFVPVSHIWDKAIADANRCGKSTIEAEKSLSRILRVFLPIVTARFSESEGNPEIWHDYLSIPQWCLDIQQALLALLPEIFRTAPFCIIHMQDIELDQLNLAANLIAKVAPPSPYGMGLRQPQPKNIETLKQTYSAICAIFNAKWYRRMWVTLEYAYCKRACIYTKDDQIIWSHDLEQYDSFTVLLNGFLRNLDTCIQALGPQAFEMAFRVSPFPLLGLLTDMRKNVQSGQDRKLCFAEAMAFVGGRDCTAPRDRFLAMAGFLQLGQHESNLLEMPKEHADACLWLARQCLKIGDCSPILMLRRGENPHPKAHWLVGHEKMSKSCWDLGPVQYPLPKISIENNNIRLRLAHVGSLERIRIIDFANKEPILAFDSVLSTILEQTTETSPEHVLRTLDRIYFVPEFLRPTNRAKDMEDAIPTTVSLAEVNWLLSMHKRHKHSPSGRLSISKILAHMLSLHDPLAGAANSMTVMSYAGDGHAITDQYHEYLATVQCPGCLLSFVYRITLLKGYQDDLDLFRIPSLSYSSSSPGGVGLVLVNETIVGRMIFGAPACDCVIEGEAKTIAGHVPLHG</sequence>
<dbReference type="PANTHER" id="PTHR24148">
    <property type="entry name" value="ANKYRIN REPEAT DOMAIN-CONTAINING PROTEIN 39 HOMOLOG-RELATED"/>
    <property type="match status" value="1"/>
</dbReference>
<dbReference type="InterPro" id="IPR010730">
    <property type="entry name" value="HET"/>
</dbReference>
<dbReference type="InterPro" id="IPR052895">
    <property type="entry name" value="HetReg/Transcr_Mod"/>
</dbReference>
<accession>A0A9P4QVI5</accession>
<keyword evidence="3" id="KW-1185">Reference proteome</keyword>
<organism evidence="2 3">
    <name type="scientific">Polyplosphaeria fusca</name>
    <dbReference type="NCBI Taxonomy" id="682080"/>
    <lineage>
        <taxon>Eukaryota</taxon>
        <taxon>Fungi</taxon>
        <taxon>Dikarya</taxon>
        <taxon>Ascomycota</taxon>
        <taxon>Pezizomycotina</taxon>
        <taxon>Dothideomycetes</taxon>
        <taxon>Pleosporomycetidae</taxon>
        <taxon>Pleosporales</taxon>
        <taxon>Tetraplosphaeriaceae</taxon>
        <taxon>Polyplosphaeria</taxon>
    </lineage>
</organism>
<evidence type="ECO:0000313" key="2">
    <source>
        <dbReference type="EMBL" id="KAF2731711.1"/>
    </source>
</evidence>
<dbReference type="EMBL" id="ML996190">
    <property type="protein sequence ID" value="KAF2731711.1"/>
    <property type="molecule type" value="Genomic_DNA"/>
</dbReference>
<evidence type="ECO:0000259" key="1">
    <source>
        <dbReference type="Pfam" id="PF06985"/>
    </source>
</evidence>
<reference evidence="2" key="1">
    <citation type="journal article" date="2020" name="Stud. Mycol.">
        <title>101 Dothideomycetes genomes: a test case for predicting lifestyles and emergence of pathogens.</title>
        <authorList>
            <person name="Haridas S."/>
            <person name="Albert R."/>
            <person name="Binder M."/>
            <person name="Bloem J."/>
            <person name="Labutti K."/>
            <person name="Salamov A."/>
            <person name="Andreopoulos B."/>
            <person name="Baker S."/>
            <person name="Barry K."/>
            <person name="Bills G."/>
            <person name="Bluhm B."/>
            <person name="Cannon C."/>
            <person name="Castanera R."/>
            <person name="Culley D."/>
            <person name="Daum C."/>
            <person name="Ezra D."/>
            <person name="Gonzalez J."/>
            <person name="Henrissat B."/>
            <person name="Kuo A."/>
            <person name="Liang C."/>
            <person name="Lipzen A."/>
            <person name="Lutzoni F."/>
            <person name="Magnuson J."/>
            <person name="Mondo S."/>
            <person name="Nolan M."/>
            <person name="Ohm R."/>
            <person name="Pangilinan J."/>
            <person name="Park H.-J."/>
            <person name="Ramirez L."/>
            <person name="Alfaro M."/>
            <person name="Sun H."/>
            <person name="Tritt A."/>
            <person name="Yoshinaga Y."/>
            <person name="Zwiers L.-H."/>
            <person name="Turgeon B."/>
            <person name="Goodwin S."/>
            <person name="Spatafora J."/>
            <person name="Crous P."/>
            <person name="Grigoriev I."/>
        </authorList>
    </citation>
    <scope>NUCLEOTIDE SEQUENCE</scope>
    <source>
        <strain evidence="2">CBS 125425</strain>
    </source>
</reference>
<protein>
    <recommendedName>
        <fullName evidence="1">Heterokaryon incompatibility domain-containing protein</fullName>
    </recommendedName>
</protein>
<dbReference type="AlphaFoldDB" id="A0A9P4QVI5"/>
<dbReference type="Proteomes" id="UP000799444">
    <property type="component" value="Unassembled WGS sequence"/>
</dbReference>
<dbReference type="PANTHER" id="PTHR24148:SF64">
    <property type="entry name" value="HETEROKARYON INCOMPATIBILITY DOMAIN-CONTAINING PROTEIN"/>
    <property type="match status" value="1"/>
</dbReference>
<feature type="domain" description="Heterokaryon incompatibility" evidence="1">
    <location>
        <begin position="133"/>
        <end position="281"/>
    </location>
</feature>
<proteinExistence type="predicted"/>
<evidence type="ECO:0000313" key="3">
    <source>
        <dbReference type="Proteomes" id="UP000799444"/>
    </source>
</evidence>